<evidence type="ECO:0000313" key="2">
    <source>
        <dbReference type="Proteomes" id="UP000225706"/>
    </source>
</evidence>
<dbReference type="Proteomes" id="UP000225706">
    <property type="component" value="Unassembled WGS sequence"/>
</dbReference>
<keyword evidence="2" id="KW-1185">Reference proteome</keyword>
<keyword evidence="1" id="KW-0282">Flagellum</keyword>
<proteinExistence type="predicted"/>
<sequence>MSRLCEARSITLHAQKGDRLQDVDANITDQRSDVKASVGEEEKLQIFAPTQKVDEEINIGGNLGTEMGFGASRYVAVADTNVTSKRGSQQALAVLNGAIEAVNGQLTDLCVLENHMSPVINCRRGS</sequence>
<reference evidence="2" key="1">
    <citation type="journal article" date="2017" name="bioRxiv">
        <title>Comparative analysis of the genomes of Stylophora pistillata and Acropora digitifera provides evidence for extensive differences between species of corals.</title>
        <authorList>
            <person name="Voolstra C.R."/>
            <person name="Li Y."/>
            <person name="Liew Y.J."/>
            <person name="Baumgarten S."/>
            <person name="Zoccola D."/>
            <person name="Flot J.-F."/>
            <person name="Tambutte S."/>
            <person name="Allemand D."/>
            <person name="Aranda M."/>
        </authorList>
    </citation>
    <scope>NUCLEOTIDE SEQUENCE [LARGE SCALE GENOMIC DNA]</scope>
</reference>
<evidence type="ECO:0000313" key="1">
    <source>
        <dbReference type="EMBL" id="PFX20262.1"/>
    </source>
</evidence>
<organism evidence="1 2">
    <name type="scientific">Stylophora pistillata</name>
    <name type="common">Smooth cauliflower coral</name>
    <dbReference type="NCBI Taxonomy" id="50429"/>
    <lineage>
        <taxon>Eukaryota</taxon>
        <taxon>Metazoa</taxon>
        <taxon>Cnidaria</taxon>
        <taxon>Anthozoa</taxon>
        <taxon>Hexacorallia</taxon>
        <taxon>Scleractinia</taxon>
        <taxon>Astrocoeniina</taxon>
        <taxon>Pocilloporidae</taxon>
        <taxon>Stylophora</taxon>
    </lineage>
</organism>
<keyword evidence="1" id="KW-0966">Cell projection</keyword>
<gene>
    <name evidence="1" type="primary">flaB</name>
    <name evidence="1" type="ORF">AWC38_SpisGene15293</name>
</gene>
<dbReference type="EMBL" id="LSMT01000324">
    <property type="protein sequence ID" value="PFX20262.1"/>
    <property type="molecule type" value="Genomic_DNA"/>
</dbReference>
<dbReference type="Gene3D" id="1.20.1330.10">
    <property type="entry name" value="f41 fragment of flagellin, N-terminal domain"/>
    <property type="match status" value="1"/>
</dbReference>
<keyword evidence="1" id="KW-0969">Cilium</keyword>
<name>A0A2B4RVL2_STYPI</name>
<dbReference type="AlphaFoldDB" id="A0A2B4RVL2"/>
<accession>A0A2B4RVL2</accession>
<protein>
    <submittedName>
        <fullName evidence="1">Flagellin B</fullName>
    </submittedName>
</protein>
<comment type="caution">
    <text evidence="1">The sequence shown here is derived from an EMBL/GenBank/DDBJ whole genome shotgun (WGS) entry which is preliminary data.</text>
</comment>